<sequence>MSTAGTTHRWVALDRFPDSPDAEGWVTALDIPFSCRMLGKGVDIRSEPGVDGAVFTDAHSSPVQIVQITALGGTRFRTRGRWRG</sequence>
<evidence type="ECO:0000313" key="1">
    <source>
        <dbReference type="EMBL" id="GCB88300.1"/>
    </source>
</evidence>
<evidence type="ECO:0000313" key="2">
    <source>
        <dbReference type="Proteomes" id="UP000288351"/>
    </source>
</evidence>
<gene>
    <name evidence="1" type="ORF">SALB_00970</name>
</gene>
<proteinExistence type="predicted"/>
<comment type="caution">
    <text evidence="1">The sequence shown here is derived from an EMBL/GenBank/DDBJ whole genome shotgun (WGS) entry which is preliminary data.</text>
</comment>
<reference evidence="1 2" key="1">
    <citation type="journal article" date="2019" name="Microbiol. Resour. Announc.">
        <title>Draft Genome Sequence of the Most Traditional epsilon-Poly-l-Lysine Producer, Streptomyces albulus NBRC14147.</title>
        <authorList>
            <person name="Yamanaka K."/>
            <person name="Hamano Y."/>
        </authorList>
    </citation>
    <scope>NUCLEOTIDE SEQUENCE [LARGE SCALE GENOMIC DNA]</scope>
    <source>
        <strain evidence="1 2">NBRC 14147</strain>
    </source>
</reference>
<dbReference type="EMBL" id="BHXC01000006">
    <property type="protein sequence ID" value="GCB88300.1"/>
    <property type="molecule type" value="Genomic_DNA"/>
</dbReference>
<dbReference type="AlphaFoldDB" id="A0A401QSE5"/>
<organism evidence="1 2">
    <name type="scientific">Streptomyces noursei</name>
    <name type="common">Streptomyces albulus</name>
    <dbReference type="NCBI Taxonomy" id="1971"/>
    <lineage>
        <taxon>Bacteria</taxon>
        <taxon>Bacillati</taxon>
        <taxon>Actinomycetota</taxon>
        <taxon>Actinomycetes</taxon>
        <taxon>Kitasatosporales</taxon>
        <taxon>Streptomycetaceae</taxon>
        <taxon>Streptomyces</taxon>
    </lineage>
</organism>
<dbReference type="Proteomes" id="UP000288351">
    <property type="component" value="Unassembled WGS sequence"/>
</dbReference>
<accession>A0A401QSE5</accession>
<name>A0A401QSE5_STRNR</name>
<protein>
    <submittedName>
        <fullName evidence="1">Uncharacterized protein</fullName>
    </submittedName>
</protein>